<evidence type="ECO:0000313" key="2">
    <source>
        <dbReference type="EMBL" id="KAK5793172.1"/>
    </source>
</evidence>
<organism evidence="2 3">
    <name type="scientific">Gossypium arboreum</name>
    <name type="common">Tree cotton</name>
    <name type="synonym">Gossypium nanking</name>
    <dbReference type="NCBI Taxonomy" id="29729"/>
    <lineage>
        <taxon>Eukaryota</taxon>
        <taxon>Viridiplantae</taxon>
        <taxon>Streptophyta</taxon>
        <taxon>Embryophyta</taxon>
        <taxon>Tracheophyta</taxon>
        <taxon>Spermatophyta</taxon>
        <taxon>Magnoliopsida</taxon>
        <taxon>eudicotyledons</taxon>
        <taxon>Gunneridae</taxon>
        <taxon>Pentapetalae</taxon>
        <taxon>rosids</taxon>
        <taxon>malvids</taxon>
        <taxon>Malvales</taxon>
        <taxon>Malvaceae</taxon>
        <taxon>Malvoideae</taxon>
        <taxon>Gossypium</taxon>
    </lineage>
</organism>
<keyword evidence="3" id="KW-1185">Reference proteome</keyword>
<dbReference type="EMBL" id="JARKNE010000010">
    <property type="protein sequence ID" value="KAK5793172.1"/>
    <property type="molecule type" value="Genomic_DNA"/>
</dbReference>
<accession>A0ABR0NEQ0</accession>
<evidence type="ECO:0000313" key="3">
    <source>
        <dbReference type="Proteomes" id="UP001358586"/>
    </source>
</evidence>
<protein>
    <submittedName>
        <fullName evidence="2">Uncharacterized protein</fullName>
    </submittedName>
</protein>
<proteinExistence type="predicted"/>
<dbReference type="Proteomes" id="UP001358586">
    <property type="component" value="Chromosome 10"/>
</dbReference>
<gene>
    <name evidence="2" type="ORF">PVK06_034310</name>
</gene>
<comment type="caution">
    <text evidence="2">The sequence shown here is derived from an EMBL/GenBank/DDBJ whole genome shotgun (WGS) entry which is preliminary data.</text>
</comment>
<feature type="region of interest" description="Disordered" evidence="1">
    <location>
        <begin position="81"/>
        <end position="100"/>
    </location>
</feature>
<evidence type="ECO:0000256" key="1">
    <source>
        <dbReference type="SAM" id="MobiDB-lite"/>
    </source>
</evidence>
<feature type="compositionally biased region" description="Polar residues" evidence="1">
    <location>
        <begin position="81"/>
        <end position="95"/>
    </location>
</feature>
<sequence>MEEELANLTLLDEEEASFQKDLAVVDLVSRWLREADGSQCLDDNMESFSQGNNFNVARDSKRNFGGDFRNQVSNLNLIPMGSNQQFPVNEQSNWRNKGKDISNMDRLVNGPMDLVFVAENDPITVMEGKKR</sequence>
<name>A0ABR0NEQ0_GOSAR</name>
<reference evidence="2 3" key="1">
    <citation type="submission" date="2023-03" db="EMBL/GenBank/DDBJ databases">
        <title>WGS of Gossypium arboreum.</title>
        <authorList>
            <person name="Yu D."/>
        </authorList>
    </citation>
    <scope>NUCLEOTIDE SEQUENCE [LARGE SCALE GENOMIC DNA]</scope>
    <source>
        <tissue evidence="2">Leaf</tissue>
    </source>
</reference>